<dbReference type="Pfam" id="PF10517">
    <property type="entry name" value="DM13"/>
    <property type="match status" value="1"/>
</dbReference>
<proteinExistence type="predicted"/>
<dbReference type="EMBL" id="MTSM01000011">
    <property type="protein sequence ID" value="OPX55294.1"/>
    <property type="molecule type" value="Genomic_DNA"/>
</dbReference>
<feature type="domain" description="DM13" evidence="2">
    <location>
        <begin position="53"/>
        <end position="158"/>
    </location>
</feature>
<dbReference type="AlphaFoldDB" id="A0A1V4T5U7"/>
<reference evidence="3 4" key="1">
    <citation type="submission" date="2017-01" db="EMBL/GenBank/DDBJ databases">
        <title>Genome Sequencing of a Marine Spirillum, Oceanospirillum multiglobuliferum ATCC 33336, from Japan.</title>
        <authorList>
            <person name="Carney J.G."/>
            <person name="Trachtenberg A.M."/>
            <person name="Rheaume B.A."/>
            <person name="Linnane J.D."/>
            <person name="Pitts N.L."/>
            <person name="Mykles D.L."/>
            <person name="Maclea K.S."/>
        </authorList>
    </citation>
    <scope>NUCLEOTIDE SEQUENCE [LARGE SCALE GENOMIC DNA]</scope>
    <source>
        <strain evidence="3 4">ATCC 33336</strain>
    </source>
</reference>
<gene>
    <name evidence="3" type="ORF">BTE48_09820</name>
</gene>
<comment type="caution">
    <text evidence="3">The sequence shown here is derived from an EMBL/GenBank/DDBJ whole genome shotgun (WGS) entry which is preliminary data.</text>
</comment>
<keyword evidence="4" id="KW-1185">Reference proteome</keyword>
<keyword evidence="1" id="KW-1133">Transmembrane helix</keyword>
<evidence type="ECO:0000259" key="2">
    <source>
        <dbReference type="PROSITE" id="PS51549"/>
    </source>
</evidence>
<feature type="transmembrane region" description="Helical" evidence="1">
    <location>
        <begin position="7"/>
        <end position="28"/>
    </location>
</feature>
<keyword evidence="1" id="KW-0812">Transmembrane</keyword>
<keyword evidence="1" id="KW-0472">Membrane</keyword>
<dbReference type="PROSITE" id="PS51549">
    <property type="entry name" value="DM13"/>
    <property type="match status" value="1"/>
</dbReference>
<evidence type="ECO:0000313" key="4">
    <source>
        <dbReference type="Proteomes" id="UP000191418"/>
    </source>
</evidence>
<organism evidence="3 4">
    <name type="scientific">Oceanospirillum multiglobuliferum</name>
    <dbReference type="NCBI Taxonomy" id="64969"/>
    <lineage>
        <taxon>Bacteria</taxon>
        <taxon>Pseudomonadati</taxon>
        <taxon>Pseudomonadota</taxon>
        <taxon>Gammaproteobacteria</taxon>
        <taxon>Oceanospirillales</taxon>
        <taxon>Oceanospirillaceae</taxon>
        <taxon>Oceanospirillum</taxon>
    </lineage>
</organism>
<accession>A0A1V4T5U7</accession>
<dbReference type="InterPro" id="IPR019545">
    <property type="entry name" value="DM13_domain"/>
</dbReference>
<dbReference type="OrthoDB" id="6106486at2"/>
<evidence type="ECO:0000313" key="3">
    <source>
        <dbReference type="EMBL" id="OPX55294.1"/>
    </source>
</evidence>
<sequence length="158" mass="17655">MKLRTIILFLITHLSVGAFGFALGIYMLPILIAPTSPTVSEVARLSSGAQYSAIFKKALKGSDSFHWGEGQVSIGPDYITLTGRLAPGPDYKLYLSKEFVETESDFNRLKDNMVRVGDVKTFENFVVEIPQNIDISRYSSIIVWCETFGEFITAARYQ</sequence>
<name>A0A1V4T5U7_9GAMM</name>
<dbReference type="Proteomes" id="UP000191418">
    <property type="component" value="Unassembled WGS sequence"/>
</dbReference>
<protein>
    <recommendedName>
        <fullName evidence="2">DM13 domain-containing protein</fullName>
    </recommendedName>
</protein>
<dbReference type="STRING" id="64969.SAMN02745127_02183"/>
<evidence type="ECO:0000256" key="1">
    <source>
        <dbReference type="SAM" id="Phobius"/>
    </source>
</evidence>